<evidence type="ECO:0000256" key="2">
    <source>
        <dbReference type="ARBA" id="ARBA00022980"/>
    </source>
</evidence>
<accession>A0A382FSP2</accession>
<dbReference type="AlphaFoldDB" id="A0A382FSP2"/>
<evidence type="ECO:0000313" key="5">
    <source>
        <dbReference type="EMBL" id="SVB65689.1"/>
    </source>
</evidence>
<dbReference type="Gene3D" id="1.10.455.10">
    <property type="entry name" value="Ribosomal protein S7 domain"/>
    <property type="match status" value="1"/>
</dbReference>
<keyword evidence="2" id="KW-0689">Ribosomal protein</keyword>
<keyword evidence="3" id="KW-0687">Ribonucleoprotein</keyword>
<comment type="similarity">
    <text evidence="1">Belongs to the universal ribosomal protein uS7 family.</text>
</comment>
<dbReference type="GO" id="GO:0005840">
    <property type="term" value="C:ribosome"/>
    <property type="evidence" value="ECO:0007669"/>
    <property type="project" value="UniProtKB-KW"/>
</dbReference>
<organism evidence="5">
    <name type="scientific">marine metagenome</name>
    <dbReference type="NCBI Taxonomy" id="408172"/>
    <lineage>
        <taxon>unclassified sequences</taxon>
        <taxon>metagenomes</taxon>
        <taxon>ecological metagenomes</taxon>
    </lineage>
</organism>
<name>A0A382FSP2_9ZZZZ</name>
<dbReference type="InterPro" id="IPR036823">
    <property type="entry name" value="Ribosomal_uS7_dom_sf"/>
</dbReference>
<dbReference type="GO" id="GO:1990904">
    <property type="term" value="C:ribonucleoprotein complex"/>
    <property type="evidence" value="ECO:0007669"/>
    <property type="project" value="UniProtKB-KW"/>
</dbReference>
<protein>
    <recommendedName>
        <fullName evidence="4">Small ribosomal subunit protein uS7 domain-containing protein</fullName>
    </recommendedName>
</protein>
<reference evidence="5" key="1">
    <citation type="submission" date="2018-05" db="EMBL/GenBank/DDBJ databases">
        <authorList>
            <person name="Lanie J.A."/>
            <person name="Ng W.-L."/>
            <person name="Kazmierczak K.M."/>
            <person name="Andrzejewski T.M."/>
            <person name="Davidsen T.M."/>
            <person name="Wayne K.J."/>
            <person name="Tettelin H."/>
            <person name="Glass J.I."/>
            <person name="Rusch D."/>
            <person name="Podicherti R."/>
            <person name="Tsui H.-C.T."/>
            <person name="Winkler M.E."/>
        </authorList>
    </citation>
    <scope>NUCLEOTIDE SEQUENCE</scope>
</reference>
<dbReference type="SUPFAM" id="SSF47973">
    <property type="entry name" value="Ribosomal protein S7"/>
    <property type="match status" value="1"/>
</dbReference>
<gene>
    <name evidence="5" type="ORF">METZ01_LOCUS218543</name>
</gene>
<evidence type="ECO:0000256" key="1">
    <source>
        <dbReference type="ARBA" id="ARBA00007151"/>
    </source>
</evidence>
<feature type="non-terminal residue" evidence="5">
    <location>
        <position position="36"/>
    </location>
</feature>
<dbReference type="InterPro" id="IPR023798">
    <property type="entry name" value="Ribosomal_uS7_dom"/>
</dbReference>
<evidence type="ECO:0000259" key="4">
    <source>
        <dbReference type="Pfam" id="PF00177"/>
    </source>
</evidence>
<dbReference type="EMBL" id="UINC01051481">
    <property type="protein sequence ID" value="SVB65689.1"/>
    <property type="molecule type" value="Genomic_DNA"/>
</dbReference>
<proteinExistence type="inferred from homology"/>
<sequence length="36" mass="4316">MRRRRPERRKILPDPVYKDLAISKFINFLMKGGKKG</sequence>
<evidence type="ECO:0000256" key="3">
    <source>
        <dbReference type="ARBA" id="ARBA00023274"/>
    </source>
</evidence>
<feature type="domain" description="Small ribosomal subunit protein uS7" evidence="4">
    <location>
        <begin position="1"/>
        <end position="35"/>
    </location>
</feature>
<dbReference type="Pfam" id="PF00177">
    <property type="entry name" value="Ribosomal_S7"/>
    <property type="match status" value="1"/>
</dbReference>